<dbReference type="PANTHER" id="PTHR10617:SF107">
    <property type="entry name" value="ELECTRON TRANSFER FLAVOPROTEIN-UBIQUINONE OXIDOREDUCTASE, MITOCHONDRIAL"/>
    <property type="match status" value="1"/>
</dbReference>
<comment type="cofactor">
    <cofactor evidence="12">
        <name>[4Fe-4S] cluster</name>
        <dbReference type="ChEBI" id="CHEBI:49883"/>
    </cofactor>
    <text evidence="12">Binds 1 [4Fe-4S] cluster.</text>
</comment>
<keyword evidence="5 12" id="KW-0479">Metal-binding</keyword>
<dbReference type="InterPro" id="IPR036188">
    <property type="entry name" value="FAD/NAD-bd_sf"/>
</dbReference>
<comment type="caution">
    <text evidence="15">The sequence shown here is derived from an EMBL/GenBank/DDBJ whole genome shotgun (WGS) entry which is preliminary data.</text>
</comment>
<dbReference type="GO" id="GO:0005743">
    <property type="term" value="C:mitochondrial inner membrane"/>
    <property type="evidence" value="ECO:0007669"/>
    <property type="project" value="TreeGrafter"/>
</dbReference>
<evidence type="ECO:0000256" key="4">
    <source>
        <dbReference type="ARBA" id="ARBA00022630"/>
    </source>
</evidence>
<keyword evidence="6 12" id="KW-0274">FAD</keyword>
<keyword evidence="8 12" id="KW-0560">Oxidoreductase</keyword>
<evidence type="ECO:0000256" key="6">
    <source>
        <dbReference type="ARBA" id="ARBA00022827"/>
    </source>
</evidence>
<evidence type="ECO:0000256" key="3">
    <source>
        <dbReference type="ARBA" id="ARBA00022448"/>
    </source>
</evidence>
<dbReference type="EC" id="1.5.5.1" evidence="12"/>
<feature type="region of interest" description="Disordered" evidence="13">
    <location>
        <begin position="578"/>
        <end position="603"/>
    </location>
</feature>
<evidence type="ECO:0000256" key="11">
    <source>
        <dbReference type="ARBA" id="ARBA00023075"/>
    </source>
</evidence>
<evidence type="ECO:0000256" key="5">
    <source>
        <dbReference type="ARBA" id="ARBA00022723"/>
    </source>
</evidence>
<comment type="cofactor">
    <cofactor evidence="1 12">
        <name>FAD</name>
        <dbReference type="ChEBI" id="CHEBI:57692"/>
    </cofactor>
</comment>
<dbReference type="InterPro" id="IPR003953">
    <property type="entry name" value="FAD-dep_OxRdtase_2_FAD-bd"/>
</dbReference>
<reference evidence="15" key="1">
    <citation type="submission" date="2022-08" db="EMBL/GenBank/DDBJ databases">
        <authorList>
            <consortium name="DOE Joint Genome Institute"/>
            <person name="Min B."/>
            <person name="Riley R."/>
            <person name="Sierra-Patev S."/>
            <person name="Naranjo-Ortiz M."/>
            <person name="Looney B."/>
            <person name="Konkel Z."/>
            <person name="Slot J.C."/>
            <person name="Sakamoto Y."/>
            <person name="Steenwyk J.L."/>
            <person name="Rokas A."/>
            <person name="Carro J."/>
            <person name="Camarero S."/>
            <person name="Ferreira P."/>
            <person name="Molpeceres G."/>
            <person name="Ruiz-Duenas F.J."/>
            <person name="Serrano A."/>
            <person name="Henrissat B."/>
            <person name="Drula E."/>
            <person name="Hughes K.W."/>
            <person name="Mata J.L."/>
            <person name="Ishikawa N.K."/>
            <person name="Vargas-Isla R."/>
            <person name="Ushijima S."/>
            <person name="Smith C.A."/>
            <person name="Ahrendt S."/>
            <person name="Andreopoulos W."/>
            <person name="He G."/>
            <person name="Labutti K."/>
            <person name="Lipzen A."/>
            <person name="Ng V."/>
            <person name="Sandor L."/>
            <person name="Barry K."/>
            <person name="Martinez A.T."/>
            <person name="Xiao Y."/>
            <person name="Gibbons J.G."/>
            <person name="Terashima K."/>
            <person name="Hibbett D.S."/>
            <person name="Grigoriev I.V."/>
        </authorList>
    </citation>
    <scope>NUCLEOTIDE SEQUENCE</scope>
    <source>
        <strain evidence="15">TFB9207</strain>
    </source>
</reference>
<dbReference type="InterPro" id="IPR040156">
    <property type="entry name" value="ETF-QO"/>
</dbReference>
<dbReference type="InterPro" id="IPR007859">
    <property type="entry name" value="ETF-QO/FixX_C"/>
</dbReference>
<dbReference type="Gene3D" id="3.30.9.90">
    <property type="match status" value="1"/>
</dbReference>
<keyword evidence="9 12" id="KW-0408">Iron</keyword>
<dbReference type="EMBL" id="MU806510">
    <property type="protein sequence ID" value="KAJ3834597.1"/>
    <property type="molecule type" value="Genomic_DNA"/>
</dbReference>
<organism evidence="15 16">
    <name type="scientific">Lentinula raphanica</name>
    <dbReference type="NCBI Taxonomy" id="153919"/>
    <lineage>
        <taxon>Eukaryota</taxon>
        <taxon>Fungi</taxon>
        <taxon>Dikarya</taxon>
        <taxon>Basidiomycota</taxon>
        <taxon>Agaricomycotina</taxon>
        <taxon>Agaricomycetes</taxon>
        <taxon>Agaricomycetidae</taxon>
        <taxon>Agaricales</taxon>
        <taxon>Marasmiineae</taxon>
        <taxon>Omphalotaceae</taxon>
        <taxon>Lentinula</taxon>
    </lineage>
</organism>
<protein>
    <recommendedName>
        <fullName evidence="12">Electron transfer flavoprotein-ubiquinone oxidoreductase</fullName>
        <shortName evidence="12">ETF-QO</shortName>
        <ecNumber evidence="12">1.5.5.1</ecNumber>
    </recommendedName>
</protein>
<keyword evidence="3 12" id="KW-0813">Transport</keyword>
<dbReference type="GO" id="GO:0004174">
    <property type="term" value="F:electron-transferring-flavoprotein dehydrogenase activity"/>
    <property type="evidence" value="ECO:0007669"/>
    <property type="project" value="UniProtKB-UniRule"/>
</dbReference>
<dbReference type="InterPro" id="IPR049398">
    <property type="entry name" value="ETF-QO/FixC_UQ-bd"/>
</dbReference>
<gene>
    <name evidence="15" type="ORF">F5878DRAFT_630128</name>
</gene>
<dbReference type="GO" id="GO:0046872">
    <property type="term" value="F:metal ion binding"/>
    <property type="evidence" value="ECO:0007669"/>
    <property type="project" value="UniProtKB-KW"/>
</dbReference>
<evidence type="ECO:0000313" key="16">
    <source>
        <dbReference type="Proteomes" id="UP001163846"/>
    </source>
</evidence>
<dbReference type="SUPFAM" id="SSF54862">
    <property type="entry name" value="4Fe-4S ferredoxins"/>
    <property type="match status" value="1"/>
</dbReference>
<dbReference type="PANTHER" id="PTHR10617">
    <property type="entry name" value="ELECTRON TRANSFER FLAVOPROTEIN-UBIQUINONE OXIDOREDUCTASE"/>
    <property type="match status" value="1"/>
</dbReference>
<feature type="domain" description="4Fe-4S ferredoxin-type" evidence="14">
    <location>
        <begin position="642"/>
        <end position="671"/>
    </location>
</feature>
<evidence type="ECO:0000259" key="14">
    <source>
        <dbReference type="PROSITE" id="PS51379"/>
    </source>
</evidence>
<feature type="compositionally biased region" description="Polar residues" evidence="13">
    <location>
        <begin position="493"/>
        <end position="505"/>
    </location>
</feature>
<keyword evidence="7 12" id="KW-0249">Electron transport</keyword>
<keyword evidence="16" id="KW-1185">Reference proteome</keyword>
<dbReference type="Pfam" id="PF21162">
    <property type="entry name" value="ETFQO_UQ-bd"/>
    <property type="match status" value="1"/>
</dbReference>
<keyword evidence="10 12" id="KW-0411">Iron-sulfur</keyword>
<feature type="region of interest" description="Disordered" evidence="13">
    <location>
        <begin position="481"/>
        <end position="520"/>
    </location>
</feature>
<keyword evidence="11 12" id="KW-0830">Ubiquinone</keyword>
<dbReference type="Gene3D" id="3.30.70.20">
    <property type="match status" value="1"/>
</dbReference>
<dbReference type="Pfam" id="PF05187">
    <property type="entry name" value="Fer4_ETF_QO"/>
    <property type="match status" value="1"/>
</dbReference>
<evidence type="ECO:0000256" key="1">
    <source>
        <dbReference type="ARBA" id="ARBA00001974"/>
    </source>
</evidence>
<evidence type="ECO:0000256" key="12">
    <source>
        <dbReference type="RuleBase" id="RU366068"/>
    </source>
</evidence>
<accession>A0AA38U8Y4</accession>
<dbReference type="Gene3D" id="3.50.50.60">
    <property type="entry name" value="FAD/NAD(P)-binding domain"/>
    <property type="match status" value="1"/>
</dbReference>
<feature type="compositionally biased region" description="Acidic residues" evidence="13">
    <location>
        <begin position="578"/>
        <end position="591"/>
    </location>
</feature>
<evidence type="ECO:0000256" key="13">
    <source>
        <dbReference type="SAM" id="MobiDB-lite"/>
    </source>
</evidence>
<dbReference type="SUPFAM" id="SSF51905">
    <property type="entry name" value="FAD/NAD(P)-binding domain"/>
    <property type="match status" value="1"/>
</dbReference>
<name>A0AA38U8Y4_9AGAR</name>
<evidence type="ECO:0000313" key="15">
    <source>
        <dbReference type="EMBL" id="KAJ3834597.1"/>
    </source>
</evidence>
<evidence type="ECO:0000256" key="9">
    <source>
        <dbReference type="ARBA" id="ARBA00023004"/>
    </source>
</evidence>
<keyword evidence="4 12" id="KW-0285">Flavoprotein</keyword>
<dbReference type="InterPro" id="IPR017896">
    <property type="entry name" value="4Fe4S_Fe-S-bd"/>
</dbReference>
<proteinExistence type="predicted"/>
<dbReference type="GO" id="GO:0051539">
    <property type="term" value="F:4 iron, 4 sulfur cluster binding"/>
    <property type="evidence" value="ECO:0007669"/>
    <property type="project" value="UniProtKB-UniRule"/>
</dbReference>
<sequence>MIRRHMRCRRTLHTLHTPRARDSTDVLIIGGGPAGLCAAIRLKQLTPTLRVVVLEKGSELGSHILSGCVLDPSSFYRLLGHDVSTYEDKYGCGKPPLGVQARGQGEMVWLTDRGRTVGIPHPPQMGNRGNWVLDSLSGLVRWLGRVAEEVYGVEVYAGFGGARVVYGEEKEESPWVEWGGRWGKEVTGVKDRVEEKGKVRRVVGVLTNDVGISKKGDKREGLFTPGMFFQSKLTLFAEGAHGSLSKSVIQKFNLRAESDPQTYGIGIKEVWRTSSSVPGSITHTLGFPLDLHTYGGGWVYHLQQNLLSIGLVVGLDYANPTRSPYRDFQKLKHHPYFRSLLSDATRVAYGARVLTEGGLQSLPLLHFPGGALIGDSAGTVNVAKIKGVHNAMGTGMLAAEAIAQVSSSSTPSLSSYTSSFLTSPIFSELYSIRNLRPSFHQPNLFPFSLLSQTAPVLGGIIYSGIDSLLFKGRVPFTLSHAHSPDERARCRNSAPSLDSVRTQPASSSNSNSVPPIDYPAYEPPLSTDLLTSLALTNTFHEEDQPEHLRLLTLEEATREDSGQAVLGVGLGQLRFEDEEEEAVSTLEENDEKNDGEREGRRRAHTKLNVSEYASLLERACPAGVYEYVDDPLPQSGEGWGGKKLVINAQNCIHCKLCDIKVPSQDITWTVPEGGGGPGYTIT</sequence>
<dbReference type="Proteomes" id="UP001163846">
    <property type="component" value="Unassembled WGS sequence"/>
</dbReference>
<comment type="function">
    <text evidence="2 12">Accepts electrons from ETF and reduces ubiquinone.</text>
</comment>
<evidence type="ECO:0000256" key="7">
    <source>
        <dbReference type="ARBA" id="ARBA00022982"/>
    </source>
</evidence>
<dbReference type="PROSITE" id="PS51379">
    <property type="entry name" value="4FE4S_FER_2"/>
    <property type="match status" value="1"/>
</dbReference>
<evidence type="ECO:0000256" key="2">
    <source>
        <dbReference type="ARBA" id="ARBA00002819"/>
    </source>
</evidence>
<dbReference type="SUPFAM" id="SSF54373">
    <property type="entry name" value="FAD-linked reductases, C-terminal domain"/>
    <property type="match status" value="1"/>
</dbReference>
<dbReference type="Pfam" id="PF00890">
    <property type="entry name" value="FAD_binding_2"/>
    <property type="match status" value="1"/>
</dbReference>
<comment type="catalytic activity">
    <reaction evidence="12">
        <text>a ubiquinone + reduced [electron-transfer flavoprotein] = a ubiquinol + oxidized [electron-transfer flavoprotein] + H(+)</text>
        <dbReference type="Rhea" id="RHEA:24052"/>
        <dbReference type="Rhea" id="RHEA-COMP:9565"/>
        <dbReference type="Rhea" id="RHEA-COMP:9566"/>
        <dbReference type="Rhea" id="RHEA-COMP:10685"/>
        <dbReference type="Rhea" id="RHEA-COMP:10686"/>
        <dbReference type="ChEBI" id="CHEBI:15378"/>
        <dbReference type="ChEBI" id="CHEBI:16389"/>
        <dbReference type="ChEBI" id="CHEBI:17976"/>
        <dbReference type="ChEBI" id="CHEBI:57692"/>
        <dbReference type="ChEBI" id="CHEBI:58307"/>
        <dbReference type="EC" id="1.5.5.1"/>
    </reaction>
</comment>
<evidence type="ECO:0000256" key="10">
    <source>
        <dbReference type="ARBA" id="ARBA00023014"/>
    </source>
</evidence>
<dbReference type="AlphaFoldDB" id="A0AA38U8Y4"/>
<evidence type="ECO:0000256" key="8">
    <source>
        <dbReference type="ARBA" id="ARBA00023002"/>
    </source>
</evidence>